<dbReference type="InParanoid" id="D6Z5F4"/>
<dbReference type="Pfam" id="PF17179">
    <property type="entry name" value="Fer4_22"/>
    <property type="match status" value="1"/>
</dbReference>
<dbReference type="OrthoDB" id="9795302at2"/>
<dbReference type="PANTHER" id="PTHR40447:SF1">
    <property type="entry name" value="ANAEROBIC SULFITE REDUCTASE SUBUNIT A"/>
    <property type="match status" value="1"/>
</dbReference>
<gene>
    <name evidence="5" type="ordered locus">DaAHT2_2013</name>
</gene>
<dbReference type="GO" id="GO:0051536">
    <property type="term" value="F:iron-sulfur cluster binding"/>
    <property type="evidence" value="ECO:0007669"/>
    <property type="project" value="UniProtKB-KW"/>
</dbReference>
<keyword evidence="3" id="KW-0411">Iron-sulfur</keyword>
<reference evidence="6" key="1">
    <citation type="submission" date="2010-02" db="EMBL/GenBank/DDBJ databases">
        <title>Complete sequence of Desulfurivibrio alkaliphilus AHT2.</title>
        <authorList>
            <consortium name="US DOE Joint Genome Institute"/>
            <person name="Pitluck S."/>
            <person name="Chertkov O."/>
            <person name="Detter J.C."/>
            <person name="Han C."/>
            <person name="Tapia R."/>
            <person name="Larimer F."/>
            <person name="Land M."/>
            <person name="Hauser L."/>
            <person name="Kyrpides N."/>
            <person name="Mikhailova N."/>
            <person name="Sorokin D.Y."/>
            <person name="Muyzer G."/>
            <person name="Woyke T."/>
        </authorList>
    </citation>
    <scope>NUCLEOTIDE SEQUENCE [LARGE SCALE GENOMIC DNA]</scope>
    <source>
        <strain evidence="6">DSM 19089 / UNIQEM U267 / AHT2</strain>
    </source>
</reference>
<keyword evidence="1" id="KW-0479">Metal-binding</keyword>
<dbReference type="STRING" id="589865.DaAHT2_2013"/>
<dbReference type="PROSITE" id="PS00198">
    <property type="entry name" value="4FE4S_FER_1"/>
    <property type="match status" value="1"/>
</dbReference>
<dbReference type="Proteomes" id="UP000001508">
    <property type="component" value="Chromosome"/>
</dbReference>
<dbReference type="PROSITE" id="PS51379">
    <property type="entry name" value="4FE4S_FER_2"/>
    <property type="match status" value="1"/>
</dbReference>
<sequence length="345" mass="39205">MSEQYLLSRDHLPPLLRRLGKEYRLVAPVTNDYGDTLFQEIADPVATAPDLQRQPQNSLKDFLFPQRELLYDYRVDEQGGYHFREPATDIPATLFFGVRPCDLNAVLYLDVIFLPGRREPGYRRRRENSLLIGLNCNQPFADCFCAAVKAGPFLEDGSDLQLTDLGREFLVEVGRARGAEIIKRWPHFFRPAPAEERNRRFQLYLEARGSFLRQVHADQAIKRLAANATPPGVWEEVASRCQDCNGCAYLCPTCSCFTIVDEAQNQRQGRRWRLWDACTATGFTAMAGGHNPVQPAKDKLRQRFRHKLELDVKKHGRPSCMGCGRCVGVCFGGTDILHFINLAGR</sequence>
<name>D6Z5F4_DESAT</name>
<dbReference type="KEGG" id="dak:DaAHT2_2013"/>
<dbReference type="AlphaFoldDB" id="D6Z5F4"/>
<evidence type="ECO:0000256" key="1">
    <source>
        <dbReference type="ARBA" id="ARBA00022723"/>
    </source>
</evidence>
<evidence type="ECO:0000313" key="5">
    <source>
        <dbReference type="EMBL" id="ADH86691.1"/>
    </source>
</evidence>
<dbReference type="GO" id="GO:0046872">
    <property type="term" value="F:metal ion binding"/>
    <property type="evidence" value="ECO:0007669"/>
    <property type="project" value="UniProtKB-KW"/>
</dbReference>
<dbReference type="EMBL" id="CP001940">
    <property type="protein sequence ID" value="ADH86691.1"/>
    <property type="molecule type" value="Genomic_DNA"/>
</dbReference>
<dbReference type="PANTHER" id="PTHR40447">
    <property type="entry name" value="ANAEROBIC SULFITE REDUCTASE SUBUNIT A"/>
    <property type="match status" value="1"/>
</dbReference>
<dbReference type="eggNOG" id="COG1139">
    <property type="taxonomic scope" value="Bacteria"/>
</dbReference>
<dbReference type="RefSeq" id="WP_013164214.1">
    <property type="nucleotide sequence ID" value="NC_014216.1"/>
</dbReference>
<dbReference type="InterPro" id="IPR017896">
    <property type="entry name" value="4Fe4S_Fe-S-bd"/>
</dbReference>
<evidence type="ECO:0000256" key="3">
    <source>
        <dbReference type="ARBA" id="ARBA00023014"/>
    </source>
</evidence>
<evidence type="ECO:0000259" key="4">
    <source>
        <dbReference type="PROSITE" id="PS51379"/>
    </source>
</evidence>
<keyword evidence="2" id="KW-0408">Iron</keyword>
<protein>
    <submittedName>
        <fullName evidence="5">4Fe-4S ferredoxin iron-sulfur binding domain-containing protein</fullName>
    </submittedName>
</protein>
<proteinExistence type="predicted"/>
<dbReference type="HOGENOM" id="CLU_046702_0_0_7"/>
<evidence type="ECO:0000256" key="2">
    <source>
        <dbReference type="ARBA" id="ARBA00023004"/>
    </source>
</evidence>
<dbReference type="SUPFAM" id="SSF46548">
    <property type="entry name" value="alpha-helical ferredoxin"/>
    <property type="match status" value="1"/>
</dbReference>
<feature type="domain" description="4Fe-4S ferredoxin-type" evidence="4">
    <location>
        <begin position="232"/>
        <end position="262"/>
    </location>
</feature>
<organism evidence="5 6">
    <name type="scientific">Desulfurivibrio alkaliphilus (strain DSM 19089 / UNIQEM U267 / AHT2)</name>
    <dbReference type="NCBI Taxonomy" id="589865"/>
    <lineage>
        <taxon>Bacteria</taxon>
        <taxon>Pseudomonadati</taxon>
        <taxon>Thermodesulfobacteriota</taxon>
        <taxon>Desulfobulbia</taxon>
        <taxon>Desulfobulbales</taxon>
        <taxon>Desulfobulbaceae</taxon>
        <taxon>Desulfurivibrio</taxon>
    </lineage>
</organism>
<keyword evidence="6" id="KW-1185">Reference proteome</keyword>
<accession>D6Z5F4</accession>
<dbReference type="InterPro" id="IPR017900">
    <property type="entry name" value="4Fe4S_Fe_S_CS"/>
</dbReference>
<evidence type="ECO:0000313" key="6">
    <source>
        <dbReference type="Proteomes" id="UP000001508"/>
    </source>
</evidence>